<dbReference type="GO" id="GO:0008448">
    <property type="term" value="F:N-acetylglucosamine-6-phosphate deacetylase activity"/>
    <property type="evidence" value="ECO:0007669"/>
    <property type="project" value="TreeGrafter"/>
</dbReference>
<comment type="caution">
    <text evidence="5">The sequence shown here is derived from an EMBL/GenBank/DDBJ whole genome shotgun (WGS) entry which is preliminary data.</text>
</comment>
<organism evidence="5 6">
    <name type="scientific">Methylobacterium nonmethylotrophicum</name>
    <dbReference type="NCBI Taxonomy" id="1141884"/>
    <lineage>
        <taxon>Bacteria</taxon>
        <taxon>Pseudomonadati</taxon>
        <taxon>Pseudomonadota</taxon>
        <taxon>Alphaproteobacteria</taxon>
        <taxon>Hyphomicrobiales</taxon>
        <taxon>Methylobacteriaceae</taxon>
        <taxon>Methylobacterium</taxon>
    </lineage>
</organism>
<dbReference type="Gene3D" id="3.20.20.140">
    <property type="entry name" value="Metal-dependent hydrolases"/>
    <property type="match status" value="1"/>
</dbReference>
<name>A0A4Z0NGR7_9HYPH</name>
<evidence type="ECO:0000259" key="4">
    <source>
        <dbReference type="Pfam" id="PF01869"/>
    </source>
</evidence>
<sequence length="741" mass="76248">MPGAGSCASSPRLGNRALVPSGLMIMKAPHLVLSEQGNGIRLLAIDAGASKTVAVLAEANGAELARVRGAGAHVGLLGAGVWDVILPTAAAALAEVGAALVPEQLHCCLAIAGGEHVAALAAARAASPRFGCLQIISDGLAALSGCLGATEAGVMVAAGTGTVAWARSRHGEITKAGGHGFPAGDEGGGAWIGLQLIRHTLRRADAAGLDPLADAVLDRFGRDIARLHAWLTIASPADYATLAPIAFDLAVSSGSASAILRSAASELVHLAERADPSGELPLIVTGGLAAPLRPWLDETTRRPIRTTADAVIRGALSFARGADVPIGAPALLSGCTSITGRIVTPAGVVTGELRFRRSIEEVRPGPVDEDAPLILPGFVDLQVNGGGGHDIMVGDPDAVRDTGRFHRTRGVTTWLPTVITEAADELERVTRSVAAARADRRPGEPDMAGLHLEGPFISAKRRGTHGPHTAAPSWDLVSRLHAIVPLRVLTLAAELPGAIRLTTLAREAGIRVQLGHSDATYDEAVAFFAAGGSGVTHLYNAMSPLQGREPGVVGAALAHAPSAQIIADFIHVHPGALRAALRTIPDLFCVSDAVAAAGMPDGDYSLGGIHIRKQGDRVSNTAGALAGSAVPLDVAWHNLRALGLTVADATRRVSTLPAQYLGLTDRGALQSGLRADIVVMDDAGAVNRVYVEGEEDHGPATISPGRHASITPTPAASRPPPCCQHRSRHPPDPAPRPRRRP</sequence>
<dbReference type="SUPFAM" id="SSF53067">
    <property type="entry name" value="Actin-like ATPase domain"/>
    <property type="match status" value="2"/>
</dbReference>
<feature type="region of interest" description="Disordered" evidence="3">
    <location>
        <begin position="695"/>
        <end position="741"/>
    </location>
</feature>
<dbReference type="PANTHER" id="PTHR11113:SF14">
    <property type="entry name" value="N-ACETYLGLUCOSAMINE-6-PHOSPHATE DEACETYLASE"/>
    <property type="match status" value="1"/>
</dbReference>
<evidence type="ECO:0000313" key="6">
    <source>
        <dbReference type="Proteomes" id="UP000297535"/>
    </source>
</evidence>
<protein>
    <recommendedName>
        <fullName evidence="4">ATPase BadF/BadG/BcrA/BcrD type domain-containing protein</fullName>
    </recommendedName>
</protein>
<evidence type="ECO:0000256" key="1">
    <source>
        <dbReference type="ARBA" id="ARBA00010716"/>
    </source>
</evidence>
<dbReference type="OrthoDB" id="9776488at2"/>
<comment type="similarity">
    <text evidence="1">Belongs to the metallo-dependent hydrolases superfamily. NagA family.</text>
</comment>
<dbReference type="GO" id="GO:0006046">
    <property type="term" value="P:N-acetylglucosamine catabolic process"/>
    <property type="evidence" value="ECO:0007669"/>
    <property type="project" value="TreeGrafter"/>
</dbReference>
<dbReference type="InterPro" id="IPR032466">
    <property type="entry name" value="Metal_Hydrolase"/>
</dbReference>
<dbReference type="InterPro" id="IPR043129">
    <property type="entry name" value="ATPase_NBD"/>
</dbReference>
<feature type="domain" description="ATPase BadF/BadG/BcrA/BcrD type" evidence="4">
    <location>
        <begin position="45"/>
        <end position="315"/>
    </location>
</feature>
<dbReference type="AlphaFoldDB" id="A0A4Z0NGR7"/>
<dbReference type="SUPFAM" id="SSF51556">
    <property type="entry name" value="Metallo-dependent hydrolases"/>
    <property type="match status" value="1"/>
</dbReference>
<dbReference type="Gene3D" id="2.30.40.10">
    <property type="entry name" value="Urease, subunit C, domain 1"/>
    <property type="match status" value="1"/>
</dbReference>
<reference evidence="5 6" key="1">
    <citation type="submission" date="2019-04" db="EMBL/GenBank/DDBJ databases">
        <authorList>
            <person name="Feng G."/>
            <person name="Zhu H."/>
        </authorList>
    </citation>
    <scope>NUCLEOTIDE SEQUENCE [LARGE SCALE GENOMIC DNA]</scope>
    <source>
        <strain evidence="5 6">6HR-1</strain>
    </source>
</reference>
<evidence type="ECO:0000256" key="3">
    <source>
        <dbReference type="SAM" id="MobiDB-lite"/>
    </source>
</evidence>
<gene>
    <name evidence="5" type="ORF">EU555_27620</name>
</gene>
<dbReference type="InterPro" id="IPR011059">
    <property type="entry name" value="Metal-dep_hydrolase_composite"/>
</dbReference>
<evidence type="ECO:0000313" key="5">
    <source>
        <dbReference type="EMBL" id="TGD95518.1"/>
    </source>
</evidence>
<dbReference type="CDD" id="cd24082">
    <property type="entry name" value="ASKHA_NBD_GspK-like"/>
    <property type="match status" value="1"/>
</dbReference>
<dbReference type="Pfam" id="PF01869">
    <property type="entry name" value="BcrAD_BadFG"/>
    <property type="match status" value="1"/>
</dbReference>
<dbReference type="EMBL" id="SRLB01000028">
    <property type="protein sequence ID" value="TGD95518.1"/>
    <property type="molecule type" value="Genomic_DNA"/>
</dbReference>
<dbReference type="InterPro" id="IPR002731">
    <property type="entry name" value="ATPase_BadF"/>
</dbReference>
<evidence type="ECO:0000256" key="2">
    <source>
        <dbReference type="ARBA" id="ARBA00022801"/>
    </source>
</evidence>
<keyword evidence="2" id="KW-0378">Hydrolase</keyword>
<accession>A0A4Z0NGR7</accession>
<keyword evidence="6" id="KW-1185">Reference proteome</keyword>
<dbReference type="PANTHER" id="PTHR11113">
    <property type="entry name" value="N-ACETYLGLUCOSAMINE-6-PHOSPHATE DEACETYLASE"/>
    <property type="match status" value="1"/>
</dbReference>
<dbReference type="Proteomes" id="UP000297535">
    <property type="component" value="Unassembled WGS sequence"/>
</dbReference>
<proteinExistence type="inferred from homology"/>
<dbReference type="Gene3D" id="3.30.420.40">
    <property type="match status" value="1"/>
</dbReference>